<evidence type="ECO:0000313" key="3">
    <source>
        <dbReference type="EMBL" id="SPC38822.1"/>
    </source>
</evidence>
<dbReference type="InterPro" id="IPR027994">
    <property type="entry name" value="WxL_dom"/>
</dbReference>
<gene>
    <name evidence="3" type="ORF">LFUMFP_30025</name>
</gene>
<dbReference type="Pfam" id="PF13731">
    <property type="entry name" value="WxL"/>
    <property type="match status" value="1"/>
</dbReference>
<evidence type="ECO:0000256" key="1">
    <source>
        <dbReference type="SAM" id="SignalP"/>
    </source>
</evidence>
<proteinExistence type="predicted"/>
<feature type="chain" id="PRO_5014828556" description="WxL domain-containing protein" evidence="1">
    <location>
        <begin position="28"/>
        <end position="204"/>
    </location>
</feature>
<name>A0A2N9DW81_9LACO</name>
<sequence length="204" mass="21100">MQLTRITLLATTVLAATVLGNTVIAHADDTTDGKTTTRANFTVNPGTLSLVSVPTEINFESATLDQLLATKTPSLAMDAKTSVNPTIVVQDYRGTGSEWNLKANVSSFKNGSSTVEGTMTLAGTADLANTDAVSTFNGGTIGSGDSLVWSAKEANTNGIDQATETLGSGTQLDLTNKEGLQNGTYKGTMTWTLANDQSSAVSQG</sequence>
<evidence type="ECO:0000259" key="2">
    <source>
        <dbReference type="Pfam" id="PF13731"/>
    </source>
</evidence>
<keyword evidence="4" id="KW-1185">Reference proteome</keyword>
<protein>
    <recommendedName>
        <fullName evidence="2">WxL domain-containing protein</fullName>
    </recommendedName>
</protein>
<dbReference type="Proteomes" id="UP000238739">
    <property type="component" value="Unassembled WGS sequence"/>
</dbReference>
<dbReference type="EMBL" id="OGVC01000023">
    <property type="protein sequence ID" value="SPC38822.1"/>
    <property type="molecule type" value="Genomic_DNA"/>
</dbReference>
<dbReference type="RefSeq" id="WP_106482853.1">
    <property type="nucleotide sequence ID" value="NZ_LT984417.1"/>
</dbReference>
<keyword evidence="1" id="KW-0732">Signal</keyword>
<comment type="caution">
    <text evidence="3">The sequence shown here is derived from an EMBL/GenBank/DDBJ whole genome shotgun (WGS) entry which is preliminary data.</text>
</comment>
<dbReference type="AlphaFoldDB" id="A0A2N9DW81"/>
<feature type="signal peptide" evidence="1">
    <location>
        <begin position="1"/>
        <end position="27"/>
    </location>
</feature>
<organism evidence="3 4">
    <name type="scientific">Latilactobacillus fuchuensis</name>
    <dbReference type="NCBI Taxonomy" id="164393"/>
    <lineage>
        <taxon>Bacteria</taxon>
        <taxon>Bacillati</taxon>
        <taxon>Bacillota</taxon>
        <taxon>Bacilli</taxon>
        <taxon>Lactobacillales</taxon>
        <taxon>Lactobacillaceae</taxon>
        <taxon>Latilactobacillus</taxon>
    </lineage>
</organism>
<reference evidence="3" key="1">
    <citation type="submission" date="2018-01" db="EMBL/GenBank/DDBJ databases">
        <authorList>
            <person name="Chaillou S."/>
        </authorList>
    </citation>
    <scope>NUCLEOTIDE SEQUENCE [LARGE SCALE GENOMIC DNA]</scope>
    <source>
        <strain evidence="3">MFPC41A2801</strain>
    </source>
</reference>
<feature type="domain" description="WxL" evidence="2">
    <location>
        <begin position="40"/>
        <end position="195"/>
    </location>
</feature>
<accession>A0A2N9DW81</accession>
<evidence type="ECO:0000313" key="4">
    <source>
        <dbReference type="Proteomes" id="UP000238739"/>
    </source>
</evidence>